<dbReference type="Proteomes" id="UP000177383">
    <property type="component" value="Unassembled WGS sequence"/>
</dbReference>
<dbReference type="AlphaFoldDB" id="A0A1F5ZR09"/>
<protein>
    <submittedName>
        <fullName evidence="2">Uncharacterized protein</fullName>
    </submittedName>
</protein>
<sequence length="81" mass="8980">MNIIGKLFQRKKPPSAKNSFELKRASDDEGKDHYYFSRSEPDGTNELITPEGYYASSPVQGKEIKPPPPDQINALGGELKG</sequence>
<feature type="compositionally biased region" description="Basic and acidic residues" evidence="1">
    <location>
        <begin position="20"/>
        <end position="41"/>
    </location>
</feature>
<gene>
    <name evidence="2" type="ORF">A2773_05620</name>
</gene>
<dbReference type="EMBL" id="MFJE01000015">
    <property type="protein sequence ID" value="OGG14527.1"/>
    <property type="molecule type" value="Genomic_DNA"/>
</dbReference>
<name>A0A1F5ZR09_9BACT</name>
<evidence type="ECO:0000256" key="1">
    <source>
        <dbReference type="SAM" id="MobiDB-lite"/>
    </source>
</evidence>
<accession>A0A1F5ZR09</accession>
<reference evidence="2 3" key="1">
    <citation type="journal article" date="2016" name="Nat. Commun.">
        <title>Thousands of microbial genomes shed light on interconnected biogeochemical processes in an aquifer system.</title>
        <authorList>
            <person name="Anantharaman K."/>
            <person name="Brown C.T."/>
            <person name="Hug L.A."/>
            <person name="Sharon I."/>
            <person name="Castelle C.J."/>
            <person name="Probst A.J."/>
            <person name="Thomas B.C."/>
            <person name="Singh A."/>
            <person name="Wilkins M.J."/>
            <person name="Karaoz U."/>
            <person name="Brodie E.L."/>
            <person name="Williams K.H."/>
            <person name="Hubbard S.S."/>
            <person name="Banfield J.F."/>
        </authorList>
    </citation>
    <scope>NUCLEOTIDE SEQUENCE [LARGE SCALE GENOMIC DNA]</scope>
</reference>
<dbReference type="STRING" id="1798375.A2773_05620"/>
<feature type="region of interest" description="Disordered" evidence="1">
    <location>
        <begin position="1"/>
        <end position="81"/>
    </location>
</feature>
<organism evidence="2 3">
    <name type="scientific">Candidatus Gottesmanbacteria bacterium RIFCSPHIGHO2_01_FULL_39_10</name>
    <dbReference type="NCBI Taxonomy" id="1798375"/>
    <lineage>
        <taxon>Bacteria</taxon>
        <taxon>Candidatus Gottesmaniibacteriota</taxon>
    </lineage>
</organism>
<evidence type="ECO:0000313" key="3">
    <source>
        <dbReference type="Proteomes" id="UP000177383"/>
    </source>
</evidence>
<evidence type="ECO:0000313" key="2">
    <source>
        <dbReference type="EMBL" id="OGG14527.1"/>
    </source>
</evidence>
<proteinExistence type="predicted"/>
<comment type="caution">
    <text evidence="2">The sequence shown here is derived from an EMBL/GenBank/DDBJ whole genome shotgun (WGS) entry which is preliminary data.</text>
</comment>